<accession>A0A0D3KDR8</accession>
<evidence type="ECO:0008006" key="4">
    <source>
        <dbReference type="Google" id="ProtNLM"/>
    </source>
</evidence>
<reference evidence="3" key="1">
    <citation type="journal article" date="2013" name="Nature">
        <title>Pan genome of the phytoplankton Emiliania underpins its global distribution.</title>
        <authorList>
            <person name="Read B.A."/>
            <person name="Kegel J."/>
            <person name="Klute M.J."/>
            <person name="Kuo A."/>
            <person name="Lefebvre S.C."/>
            <person name="Maumus F."/>
            <person name="Mayer C."/>
            <person name="Miller J."/>
            <person name="Monier A."/>
            <person name="Salamov A."/>
            <person name="Young J."/>
            <person name="Aguilar M."/>
            <person name="Claverie J.M."/>
            <person name="Frickenhaus S."/>
            <person name="Gonzalez K."/>
            <person name="Herman E.K."/>
            <person name="Lin Y.C."/>
            <person name="Napier J."/>
            <person name="Ogata H."/>
            <person name="Sarno A.F."/>
            <person name="Shmutz J."/>
            <person name="Schroeder D."/>
            <person name="de Vargas C."/>
            <person name="Verret F."/>
            <person name="von Dassow P."/>
            <person name="Valentin K."/>
            <person name="Van de Peer Y."/>
            <person name="Wheeler G."/>
            <person name="Dacks J.B."/>
            <person name="Delwiche C.F."/>
            <person name="Dyhrman S.T."/>
            <person name="Glockner G."/>
            <person name="John U."/>
            <person name="Richards T."/>
            <person name="Worden A.Z."/>
            <person name="Zhang X."/>
            <person name="Grigoriev I.V."/>
            <person name="Allen A.E."/>
            <person name="Bidle K."/>
            <person name="Borodovsky M."/>
            <person name="Bowler C."/>
            <person name="Brownlee C."/>
            <person name="Cock J.M."/>
            <person name="Elias M."/>
            <person name="Gladyshev V.N."/>
            <person name="Groth M."/>
            <person name="Guda C."/>
            <person name="Hadaegh A."/>
            <person name="Iglesias-Rodriguez M.D."/>
            <person name="Jenkins J."/>
            <person name="Jones B.M."/>
            <person name="Lawson T."/>
            <person name="Leese F."/>
            <person name="Lindquist E."/>
            <person name="Lobanov A."/>
            <person name="Lomsadze A."/>
            <person name="Malik S.B."/>
            <person name="Marsh M.E."/>
            <person name="Mackinder L."/>
            <person name="Mock T."/>
            <person name="Mueller-Roeber B."/>
            <person name="Pagarete A."/>
            <person name="Parker M."/>
            <person name="Probert I."/>
            <person name="Quesneville H."/>
            <person name="Raines C."/>
            <person name="Rensing S.A."/>
            <person name="Riano-Pachon D.M."/>
            <person name="Richier S."/>
            <person name="Rokitta S."/>
            <person name="Shiraiwa Y."/>
            <person name="Soanes D.M."/>
            <person name="van der Giezen M."/>
            <person name="Wahlund T.M."/>
            <person name="Williams B."/>
            <person name="Wilson W."/>
            <person name="Wolfe G."/>
            <person name="Wurch L.L."/>
        </authorList>
    </citation>
    <scope>NUCLEOTIDE SEQUENCE</scope>
</reference>
<dbReference type="EnsemblProtists" id="EOD33903">
    <property type="protein sequence ID" value="EOD33903"/>
    <property type="gene ID" value="EMIHUDRAFT_122816"/>
</dbReference>
<dbReference type="AlphaFoldDB" id="A0A0D3KDR8"/>
<dbReference type="InterPro" id="IPR051941">
    <property type="entry name" value="BG_Antigen-Binding_Lectin"/>
</dbReference>
<dbReference type="Gene3D" id="2.60.120.260">
    <property type="entry name" value="Galactose-binding domain-like"/>
    <property type="match status" value="5"/>
</dbReference>
<dbReference type="InterPro" id="IPR008979">
    <property type="entry name" value="Galactose-bd-like_sf"/>
</dbReference>
<keyword evidence="3" id="KW-1185">Reference proteome</keyword>
<feature type="region of interest" description="Disordered" evidence="1">
    <location>
        <begin position="569"/>
        <end position="610"/>
    </location>
</feature>
<name>A0A0D3KDR8_EMIH1</name>
<organism evidence="2 3">
    <name type="scientific">Emiliania huxleyi (strain CCMP1516)</name>
    <dbReference type="NCBI Taxonomy" id="280463"/>
    <lineage>
        <taxon>Eukaryota</taxon>
        <taxon>Haptista</taxon>
        <taxon>Haptophyta</taxon>
        <taxon>Prymnesiophyceae</taxon>
        <taxon>Isochrysidales</taxon>
        <taxon>Noelaerhabdaceae</taxon>
        <taxon>Emiliania</taxon>
    </lineage>
</organism>
<evidence type="ECO:0000313" key="3">
    <source>
        <dbReference type="Proteomes" id="UP000013827"/>
    </source>
</evidence>
<dbReference type="PANTHER" id="PTHR45713">
    <property type="entry name" value="FTP DOMAIN-CONTAINING PROTEIN"/>
    <property type="match status" value="1"/>
</dbReference>
<dbReference type="PaxDb" id="2903-EOD33903"/>
<protein>
    <recommendedName>
        <fullName evidence="4">F5/8 type C domain-containing protein</fullName>
    </recommendedName>
</protein>
<sequence length="1005" mass="105179">MYVRYVRLQNRNDCCAERLTDVDIYLGSTAETYTGNALVKSDVSVLSNVMLEVEINALGRYIYLNRPSAAGLTVCNIAVAPAAPSIAVTPAGIRVAVAAASLGIALAPAAVRLTIATASVRLAVAAASFRLAVAAASVRVALAAASLRLSLPATSFRVAVATASLRLSLPAALLDLRAATTYQDSSLFDKQAPVSDLSYADSTTGRPWAECGHYTSQWWGVDLGSEVYVRYVRLQNRNDCCAERLTDVDIYLGSTAETYTGNALVKSDVSVLSNVMLEVEINALGRYIYLNRPSAAGLTVCNIAVAPAAPSIAVTPAGIRVAVAAASLGIALAPAAVRLTIATASVRLALAAASFRLAVAAASVRVALAAASLRLSLPATSFRVAVATASLRLSLPAAVRLAVAAAASAAASLRPACAAAVRFAVAAAALLDLRAATTYQDSSLFDKQAPVSDLSYADSTTGRPWAECGQYTSQWWGVDLGSEVYVRYVRLQNRNDCCAERLTDVDIYLGSTAETYTGNALVKSDVSVLSNVMLEVEINALGRYIYLNRPSAAGLTVCKFYVFAGNRNGPSPSASPSPPPPSASPSPPPPSASPSPPPPSASPSPPPPDVQLLDLRAATTYQDSSLFDKQAPVSDLSYADSTTGRPWAECGQYTSQWWGVDLGSEVYVRYVRLQNRNDCCAERLTDVDVYLGSTAETYTGNALVKSDVSVLSNVMLEVEINALGRYIYLNRPSAAGLTVCNIAVAPAAPSIAVTPAGIRVAVAAASLGITLAPAAVRLTIATASVRLALAAASFRLAVAAASVRVALAAASLRLSLPATSFRVAVATASLRLSLPAAVRLAVAAAASAAASLRLACAAAVRLAVAAAALLDLRAATTYQDSSLFDKQAPVSDLSYADSTTGRPWAECGQYTSQWWGVDLGSEVYVRYVRLQNRNDCCPHRLTGIDIYLGTTAETYTGNALVKSDVSVLSNVMLEVEINALGRYIYLNRPSATGLTVCKFYVYGYV</sequence>
<evidence type="ECO:0000256" key="1">
    <source>
        <dbReference type="SAM" id="MobiDB-lite"/>
    </source>
</evidence>
<proteinExistence type="predicted"/>
<dbReference type="Pfam" id="PF22633">
    <property type="entry name" value="F5_F8_type_C_2"/>
    <property type="match status" value="4"/>
</dbReference>
<dbReference type="PANTHER" id="PTHR45713:SF6">
    <property type="entry name" value="F5_8 TYPE C DOMAIN-CONTAINING PROTEIN"/>
    <property type="match status" value="1"/>
</dbReference>
<evidence type="ECO:0000313" key="2">
    <source>
        <dbReference type="EnsemblProtists" id="EOD33903"/>
    </source>
</evidence>
<feature type="compositionally biased region" description="Pro residues" evidence="1">
    <location>
        <begin position="573"/>
        <end position="609"/>
    </location>
</feature>
<reference evidence="2" key="2">
    <citation type="submission" date="2024-10" db="UniProtKB">
        <authorList>
            <consortium name="EnsemblProtists"/>
        </authorList>
    </citation>
    <scope>IDENTIFICATION</scope>
</reference>
<dbReference type="Proteomes" id="UP000013827">
    <property type="component" value="Unassembled WGS sequence"/>
</dbReference>
<dbReference type="SUPFAM" id="SSF49785">
    <property type="entry name" value="Galactose-binding domain-like"/>
    <property type="match status" value="5"/>
</dbReference>